<dbReference type="AlphaFoldDB" id="A0AAN8S0W3"/>
<keyword evidence="3" id="KW-1185">Reference proteome</keyword>
<feature type="compositionally biased region" description="Basic residues" evidence="1">
    <location>
        <begin position="166"/>
        <end position="185"/>
    </location>
</feature>
<feature type="compositionally biased region" description="Polar residues" evidence="1">
    <location>
        <begin position="129"/>
        <end position="139"/>
    </location>
</feature>
<feature type="compositionally biased region" description="Acidic residues" evidence="1">
    <location>
        <begin position="235"/>
        <end position="245"/>
    </location>
</feature>
<comment type="caution">
    <text evidence="2">The sequence shown here is derived from an EMBL/GenBank/DDBJ whole genome shotgun (WGS) entry which is preliminary data.</text>
</comment>
<protein>
    <submittedName>
        <fullName evidence="2">Uncharacterized protein</fullName>
    </submittedName>
</protein>
<gene>
    <name evidence="2" type="ORF">TWF506_006372</name>
</gene>
<feature type="compositionally biased region" description="Basic residues" evidence="1">
    <location>
        <begin position="73"/>
        <end position="82"/>
    </location>
</feature>
<evidence type="ECO:0000313" key="2">
    <source>
        <dbReference type="EMBL" id="KAK6516466.1"/>
    </source>
</evidence>
<feature type="compositionally biased region" description="Basic and acidic residues" evidence="1">
    <location>
        <begin position="85"/>
        <end position="94"/>
    </location>
</feature>
<accession>A0AAN8S0W3</accession>
<sequence length="405" mass="44300">MADEKNNEGIFLRFNWANKKVTTRRTSATSTTAPTLASEATITQPLPTNVSNEETSPSTSSNESSSAPNISRGRGRRVRYNARTKSPEDVSIDKLKVYSHMRGVKVPVNDTQTSDTDSDAEMIPKVSGSGVSRCSNGSVNIPKVSPRTRGSRSALNAGDLENVRQSKTRTKSARKKSVPKSRKGGKTTGSQATGKVATAPLPDAPQIPELRPDKSNDMTIEVPDTSSPHSQTTDESSESQTDESSDTSSSSSSSDSQTDQSSGTPPSDPDESPDQLSLDACPELVSDDDTISATSATSSPLLSFPPQLSLSLPPWSQMDRYVLSEMDRERMVEILLIYRLKCKRDYPGFSLDFRNQLAAKGLEGLLRAVVFRRVGRIARNDFEGLVARERIKLWELVDKTFRYRE</sequence>
<dbReference type="EMBL" id="JAVHJM010000003">
    <property type="protein sequence ID" value="KAK6516466.1"/>
    <property type="molecule type" value="Genomic_DNA"/>
</dbReference>
<feature type="compositionally biased region" description="Low complexity" evidence="1">
    <location>
        <begin position="48"/>
        <end position="66"/>
    </location>
</feature>
<dbReference type="Proteomes" id="UP001307849">
    <property type="component" value="Unassembled WGS sequence"/>
</dbReference>
<feature type="compositionally biased region" description="Low complexity" evidence="1">
    <location>
        <begin position="24"/>
        <end position="41"/>
    </location>
</feature>
<feature type="compositionally biased region" description="Low complexity" evidence="1">
    <location>
        <begin position="246"/>
        <end position="262"/>
    </location>
</feature>
<name>A0AAN8S0W3_9PEZI</name>
<proteinExistence type="predicted"/>
<feature type="region of interest" description="Disordered" evidence="1">
    <location>
        <begin position="21"/>
        <end position="94"/>
    </location>
</feature>
<evidence type="ECO:0000313" key="3">
    <source>
        <dbReference type="Proteomes" id="UP001307849"/>
    </source>
</evidence>
<evidence type="ECO:0000256" key="1">
    <source>
        <dbReference type="SAM" id="MobiDB-lite"/>
    </source>
</evidence>
<feature type="region of interest" description="Disordered" evidence="1">
    <location>
        <begin position="106"/>
        <end position="278"/>
    </location>
</feature>
<reference evidence="2 3" key="1">
    <citation type="submission" date="2019-10" db="EMBL/GenBank/DDBJ databases">
        <authorList>
            <person name="Palmer J.M."/>
        </authorList>
    </citation>
    <scope>NUCLEOTIDE SEQUENCE [LARGE SCALE GENOMIC DNA]</scope>
    <source>
        <strain evidence="2 3">TWF506</strain>
    </source>
</reference>
<organism evidence="2 3">
    <name type="scientific">Arthrobotrys conoides</name>
    <dbReference type="NCBI Taxonomy" id="74498"/>
    <lineage>
        <taxon>Eukaryota</taxon>
        <taxon>Fungi</taxon>
        <taxon>Dikarya</taxon>
        <taxon>Ascomycota</taxon>
        <taxon>Pezizomycotina</taxon>
        <taxon>Orbiliomycetes</taxon>
        <taxon>Orbiliales</taxon>
        <taxon>Orbiliaceae</taxon>
        <taxon>Arthrobotrys</taxon>
    </lineage>
</organism>